<gene>
    <name evidence="1" type="ORF">RHMOL_Rhmol03G0240100</name>
</gene>
<name>A0ACC0PI91_RHOML</name>
<proteinExistence type="predicted"/>
<dbReference type="Proteomes" id="UP001062846">
    <property type="component" value="Chromosome 3"/>
</dbReference>
<comment type="caution">
    <text evidence="1">The sequence shown here is derived from an EMBL/GenBank/DDBJ whole genome shotgun (WGS) entry which is preliminary data.</text>
</comment>
<dbReference type="EMBL" id="CM046390">
    <property type="protein sequence ID" value="KAI8565170.1"/>
    <property type="molecule type" value="Genomic_DNA"/>
</dbReference>
<protein>
    <submittedName>
        <fullName evidence="1">Uncharacterized protein</fullName>
    </submittedName>
</protein>
<accession>A0ACC0PI91</accession>
<sequence length="106" mass="11284">MGGCASRPKDLDTKQEPLIQEDSTTPKKAEGETVPQENNGGETKEEEPLVDLTKKAPEATKSEEPAAESKLEAVPEDEAKEEKKEVKAPAAAPASEDKSDAPLVTL</sequence>
<organism evidence="1 2">
    <name type="scientific">Rhododendron molle</name>
    <name type="common">Chinese azalea</name>
    <name type="synonym">Azalea mollis</name>
    <dbReference type="NCBI Taxonomy" id="49168"/>
    <lineage>
        <taxon>Eukaryota</taxon>
        <taxon>Viridiplantae</taxon>
        <taxon>Streptophyta</taxon>
        <taxon>Embryophyta</taxon>
        <taxon>Tracheophyta</taxon>
        <taxon>Spermatophyta</taxon>
        <taxon>Magnoliopsida</taxon>
        <taxon>eudicotyledons</taxon>
        <taxon>Gunneridae</taxon>
        <taxon>Pentapetalae</taxon>
        <taxon>asterids</taxon>
        <taxon>Ericales</taxon>
        <taxon>Ericaceae</taxon>
        <taxon>Ericoideae</taxon>
        <taxon>Rhodoreae</taxon>
        <taxon>Rhododendron</taxon>
    </lineage>
</organism>
<evidence type="ECO:0000313" key="1">
    <source>
        <dbReference type="EMBL" id="KAI8565170.1"/>
    </source>
</evidence>
<reference evidence="1" key="1">
    <citation type="submission" date="2022-02" db="EMBL/GenBank/DDBJ databases">
        <title>Plant Genome Project.</title>
        <authorList>
            <person name="Zhang R.-G."/>
        </authorList>
    </citation>
    <scope>NUCLEOTIDE SEQUENCE</scope>
    <source>
        <strain evidence="1">AT1</strain>
    </source>
</reference>
<keyword evidence="2" id="KW-1185">Reference proteome</keyword>
<evidence type="ECO:0000313" key="2">
    <source>
        <dbReference type="Proteomes" id="UP001062846"/>
    </source>
</evidence>